<proteinExistence type="predicted"/>
<feature type="domain" description="Glycosyltransferase subfamily 4-like N-terminal" evidence="3">
    <location>
        <begin position="17"/>
        <end position="164"/>
    </location>
</feature>
<evidence type="ECO:0000313" key="4">
    <source>
        <dbReference type="EMBL" id="PCD01730.1"/>
    </source>
</evidence>
<keyword evidence="5" id="KW-1185">Reference proteome</keyword>
<dbReference type="Gene3D" id="3.40.50.2000">
    <property type="entry name" value="Glycogen Phosphorylase B"/>
    <property type="match status" value="2"/>
</dbReference>
<dbReference type="InterPro" id="IPR028098">
    <property type="entry name" value="Glyco_trans_4-like_N"/>
</dbReference>
<dbReference type="EMBL" id="NWMW01000003">
    <property type="protein sequence ID" value="PCD01730.1"/>
    <property type="molecule type" value="Genomic_DNA"/>
</dbReference>
<dbReference type="PANTHER" id="PTHR46401:SF2">
    <property type="entry name" value="GLYCOSYLTRANSFERASE WBBK-RELATED"/>
    <property type="match status" value="1"/>
</dbReference>
<dbReference type="PANTHER" id="PTHR46401">
    <property type="entry name" value="GLYCOSYLTRANSFERASE WBBK-RELATED"/>
    <property type="match status" value="1"/>
</dbReference>
<dbReference type="RefSeq" id="WP_096344474.1">
    <property type="nucleotide sequence ID" value="NZ_NWMW01000003.1"/>
</dbReference>
<dbReference type="AlphaFoldDB" id="A0A2A4B0Y1"/>
<dbReference type="Proteomes" id="UP000218366">
    <property type="component" value="Unassembled WGS sequence"/>
</dbReference>
<dbReference type="OrthoDB" id="9801609at2"/>
<keyword evidence="1 4" id="KW-0808">Transferase</keyword>
<gene>
    <name evidence="4" type="ORF">COC42_16595</name>
</gene>
<dbReference type="GO" id="GO:0009103">
    <property type="term" value="P:lipopolysaccharide biosynthetic process"/>
    <property type="evidence" value="ECO:0007669"/>
    <property type="project" value="TreeGrafter"/>
</dbReference>
<evidence type="ECO:0000259" key="2">
    <source>
        <dbReference type="Pfam" id="PF00534"/>
    </source>
</evidence>
<reference evidence="4 5" key="1">
    <citation type="submission" date="2017-09" db="EMBL/GenBank/DDBJ databases">
        <title>Sphingomonas spermidinifaciens 9NM-10, whole genome shotgun sequence.</title>
        <authorList>
            <person name="Feng G."/>
            <person name="Zhu H."/>
        </authorList>
    </citation>
    <scope>NUCLEOTIDE SEQUENCE [LARGE SCALE GENOMIC DNA]</scope>
    <source>
        <strain evidence="4 5">9NM-10</strain>
    </source>
</reference>
<dbReference type="SUPFAM" id="SSF53756">
    <property type="entry name" value="UDP-Glycosyltransferase/glycogen phosphorylase"/>
    <property type="match status" value="1"/>
</dbReference>
<accession>A0A2A4B0Y1</accession>
<dbReference type="CDD" id="cd03809">
    <property type="entry name" value="GT4_MtfB-like"/>
    <property type="match status" value="1"/>
</dbReference>
<dbReference type="InterPro" id="IPR001296">
    <property type="entry name" value="Glyco_trans_1"/>
</dbReference>
<protein>
    <submittedName>
        <fullName evidence="4">Glycosyl transferase</fullName>
    </submittedName>
</protein>
<feature type="domain" description="Glycosyl transferase family 1" evidence="2">
    <location>
        <begin position="180"/>
        <end position="331"/>
    </location>
</feature>
<dbReference type="GO" id="GO:0016757">
    <property type="term" value="F:glycosyltransferase activity"/>
    <property type="evidence" value="ECO:0007669"/>
    <property type="project" value="InterPro"/>
</dbReference>
<evidence type="ECO:0000259" key="3">
    <source>
        <dbReference type="Pfam" id="PF13439"/>
    </source>
</evidence>
<dbReference type="Pfam" id="PF00534">
    <property type="entry name" value="Glycos_transf_1"/>
    <property type="match status" value="1"/>
</dbReference>
<organism evidence="4 5">
    <name type="scientific">Sphingomonas spermidinifaciens</name>
    <dbReference type="NCBI Taxonomy" id="1141889"/>
    <lineage>
        <taxon>Bacteria</taxon>
        <taxon>Pseudomonadati</taxon>
        <taxon>Pseudomonadota</taxon>
        <taxon>Alphaproteobacteria</taxon>
        <taxon>Sphingomonadales</taxon>
        <taxon>Sphingomonadaceae</taxon>
        <taxon>Sphingomonas</taxon>
    </lineage>
</organism>
<comment type="caution">
    <text evidence="4">The sequence shown here is derived from an EMBL/GenBank/DDBJ whole genome shotgun (WGS) entry which is preliminary data.</text>
</comment>
<evidence type="ECO:0000256" key="1">
    <source>
        <dbReference type="ARBA" id="ARBA00022679"/>
    </source>
</evidence>
<name>A0A2A4B0Y1_9SPHN</name>
<dbReference type="Pfam" id="PF13439">
    <property type="entry name" value="Glyco_transf_4"/>
    <property type="match status" value="1"/>
</dbReference>
<sequence length="353" mass="38326">MNTPVYVNARFLARPVTGVERFALGLLEGLDQQRGGGPVTLLAPAGIDQPAALGHLGFRTVGRLRGHAWEQIDLPRAAQDGVLVNLCNSGPVAHRRSLVVVHDAWVFRHPDHFSRGYRLFHQRLDRLLARRARIATVSEFSRRELSEVLGLDPARVPVIPNAADHVARITPDTAIVERLKLGGKRFLLLVGSFAPNKNLPAAIRAFERVARDDERLVIVGGAVASFANDALRGHSDRIVLAGRVGDAELVALYRAMHALVFPSLYEGFGIPPLEAMRLGRPVLASSIAPVEEVCGDAALYFDPKSDDAIAAAMRRVLDDPALHDQLTAAAATRVAKFSWSQSASLLQRSIDGL</sequence>
<evidence type="ECO:0000313" key="5">
    <source>
        <dbReference type="Proteomes" id="UP000218366"/>
    </source>
</evidence>